<protein>
    <submittedName>
        <fullName evidence="1">DUF2316 family protein</fullName>
    </submittedName>
</protein>
<evidence type="ECO:0000313" key="1">
    <source>
        <dbReference type="EMBL" id="MFC6181834.1"/>
    </source>
</evidence>
<dbReference type="RefSeq" id="WP_137627955.1">
    <property type="nucleotide sequence ID" value="NZ_BJDJ01000004.1"/>
</dbReference>
<sequence>MSLTEAEQRATKQDLQQNFDRTGLSLGQVAADLKTTPAHVRAVLALNVTYIEEPWILRDYLQRQLVAQHKSGVAYHKLVGEPQQYWFLNQQRIQRGVLAAR</sequence>
<dbReference type="Proteomes" id="UP001596282">
    <property type="component" value="Unassembled WGS sequence"/>
</dbReference>
<gene>
    <name evidence="1" type="ORF">ACFP5Y_11415</name>
</gene>
<comment type="caution">
    <text evidence="1">The sequence shown here is derived from an EMBL/GenBank/DDBJ whole genome shotgun (WGS) entry which is preliminary data.</text>
</comment>
<dbReference type="EMBL" id="JBHSSC010000042">
    <property type="protein sequence ID" value="MFC6181834.1"/>
    <property type="molecule type" value="Genomic_DNA"/>
</dbReference>
<proteinExistence type="predicted"/>
<dbReference type="Pfam" id="PF10078">
    <property type="entry name" value="DUF2316"/>
    <property type="match status" value="1"/>
</dbReference>
<keyword evidence="2" id="KW-1185">Reference proteome</keyword>
<name>A0ABW1S306_9LACO</name>
<dbReference type="InterPro" id="IPR018757">
    <property type="entry name" value="DUF2316"/>
</dbReference>
<accession>A0ABW1S306</accession>
<evidence type="ECO:0000313" key="2">
    <source>
        <dbReference type="Proteomes" id="UP001596282"/>
    </source>
</evidence>
<reference evidence="2" key="1">
    <citation type="journal article" date="2019" name="Int. J. Syst. Evol. Microbiol.">
        <title>The Global Catalogue of Microorganisms (GCM) 10K type strain sequencing project: providing services to taxonomists for standard genome sequencing and annotation.</title>
        <authorList>
            <consortium name="The Broad Institute Genomics Platform"/>
            <consortium name="The Broad Institute Genome Sequencing Center for Infectious Disease"/>
            <person name="Wu L."/>
            <person name="Ma J."/>
        </authorList>
    </citation>
    <scope>NUCLEOTIDE SEQUENCE [LARGE SCALE GENOMIC DNA]</scope>
    <source>
        <strain evidence="2">CCM 8933</strain>
    </source>
</reference>
<organism evidence="1 2">
    <name type="scientific">Lactiplantibacillus daowaiensis</name>
    <dbReference type="NCBI Taxonomy" id="2559918"/>
    <lineage>
        <taxon>Bacteria</taxon>
        <taxon>Bacillati</taxon>
        <taxon>Bacillota</taxon>
        <taxon>Bacilli</taxon>
        <taxon>Lactobacillales</taxon>
        <taxon>Lactobacillaceae</taxon>
        <taxon>Lactiplantibacillus</taxon>
    </lineage>
</organism>